<accession>A0A8J5WZ30</accession>
<protein>
    <submittedName>
        <fullName evidence="1">Uncharacterized protein</fullName>
    </submittedName>
</protein>
<evidence type="ECO:0000313" key="1">
    <source>
        <dbReference type="EMBL" id="KAG8100073.1"/>
    </source>
</evidence>
<sequence>MGIERAVARAAITIPLRGVADKVFALQATSPPSKISPKPHNRGQLSTVYSRTARHGAVAVGHHYPARNDAAIVTVTVGLRLFSNVGKKAKDLLLKKYKNTLVEIKVGTKSNISTT</sequence>
<comment type="caution">
    <text evidence="1">The sequence shown here is derived from an EMBL/GenBank/DDBJ whole genome shotgun (WGS) entry which is preliminary data.</text>
</comment>
<proteinExistence type="predicted"/>
<dbReference type="EMBL" id="JAAALK010000079">
    <property type="protein sequence ID" value="KAG8100073.1"/>
    <property type="molecule type" value="Genomic_DNA"/>
</dbReference>
<reference evidence="1" key="1">
    <citation type="journal article" date="2021" name="bioRxiv">
        <title>Whole Genome Assembly and Annotation of Northern Wild Rice, Zizania palustris L., Supports a Whole Genome Duplication in the Zizania Genus.</title>
        <authorList>
            <person name="Haas M."/>
            <person name="Kono T."/>
            <person name="Macchietto M."/>
            <person name="Millas R."/>
            <person name="McGilp L."/>
            <person name="Shao M."/>
            <person name="Duquette J."/>
            <person name="Hirsch C.N."/>
            <person name="Kimball J."/>
        </authorList>
    </citation>
    <scope>NUCLEOTIDE SEQUENCE</scope>
    <source>
        <tissue evidence="1">Fresh leaf tissue</tissue>
    </source>
</reference>
<evidence type="ECO:0000313" key="2">
    <source>
        <dbReference type="Proteomes" id="UP000729402"/>
    </source>
</evidence>
<name>A0A8J5WZ30_ZIZPA</name>
<dbReference type="AlphaFoldDB" id="A0A8J5WZ30"/>
<keyword evidence="2" id="KW-1185">Reference proteome</keyword>
<gene>
    <name evidence="1" type="ORF">GUJ93_ZPchr0013g34148</name>
</gene>
<reference evidence="1" key="2">
    <citation type="submission" date="2021-02" db="EMBL/GenBank/DDBJ databases">
        <authorList>
            <person name="Kimball J.A."/>
            <person name="Haas M.W."/>
            <person name="Macchietto M."/>
            <person name="Kono T."/>
            <person name="Duquette J."/>
            <person name="Shao M."/>
        </authorList>
    </citation>
    <scope>NUCLEOTIDE SEQUENCE</scope>
    <source>
        <tissue evidence="1">Fresh leaf tissue</tissue>
    </source>
</reference>
<organism evidence="1 2">
    <name type="scientific">Zizania palustris</name>
    <name type="common">Northern wild rice</name>
    <dbReference type="NCBI Taxonomy" id="103762"/>
    <lineage>
        <taxon>Eukaryota</taxon>
        <taxon>Viridiplantae</taxon>
        <taxon>Streptophyta</taxon>
        <taxon>Embryophyta</taxon>
        <taxon>Tracheophyta</taxon>
        <taxon>Spermatophyta</taxon>
        <taxon>Magnoliopsida</taxon>
        <taxon>Liliopsida</taxon>
        <taxon>Poales</taxon>
        <taxon>Poaceae</taxon>
        <taxon>BOP clade</taxon>
        <taxon>Oryzoideae</taxon>
        <taxon>Oryzeae</taxon>
        <taxon>Zizaniinae</taxon>
        <taxon>Zizania</taxon>
    </lineage>
</organism>
<dbReference type="Proteomes" id="UP000729402">
    <property type="component" value="Unassembled WGS sequence"/>
</dbReference>